<keyword evidence="4" id="KW-1185">Reference proteome</keyword>
<feature type="coiled-coil region" evidence="1">
    <location>
        <begin position="275"/>
        <end position="302"/>
    </location>
</feature>
<organism evidence="3 4">
    <name type="scientific">Candidatus Competibacter phosphatis</name>
    <dbReference type="NCBI Taxonomy" id="221280"/>
    <lineage>
        <taxon>Bacteria</taxon>
        <taxon>Pseudomonadati</taxon>
        <taxon>Pseudomonadota</taxon>
        <taxon>Gammaproteobacteria</taxon>
        <taxon>Candidatus Competibacteraceae</taxon>
        <taxon>Candidatus Competibacter</taxon>
    </lineage>
</organism>
<protein>
    <submittedName>
        <fullName evidence="3">Polyphosphate:AMP phosphotransferase</fullName>
    </submittedName>
</protein>
<evidence type="ECO:0000313" key="3">
    <source>
        <dbReference type="EMBL" id="NMQ19311.1"/>
    </source>
</evidence>
<feature type="domain" description="Polyphosphate kinase-2-related" evidence="2">
    <location>
        <begin position="273"/>
        <end position="495"/>
    </location>
</feature>
<sequence length="504" mass="59069">MFRTAELQRKLPKGDYHQQIPQLRQELLMMQMELREADFPVIVVFAGVDGAGKSETVNKLHEWMDSRWLVARAFGELSDEERDRPEYWRFWRELPPKGRIALFLSSWYSVPILDHVYGRVGLAEFDERLARIKSFEKTLADDGALILKFWMHLSKDAQKERLRKLEKNPLLHWQISKRDWRHWELYDQFVAAAERTIMKTSTGLAPWKIVEGYDARYRSISVAIAIRDAIRFRLEEAKTQAAGAAVHLPEPFPSESGLPPVTILSRLDMDKSLSKEDYTAGLKRYQSQLNQLQRAARERRISTILVFEGWDAAGKGGSIRRITTALDARDYQVIQIAAPTDEEAAHNYLWRFWRHLPRAGRVTIFDRSWYGRVLVERIEGFAGTREWQRAYAEINDFEAQLVESGIVLVKFWLHITPDEQLQRFKEREQIAYKAWKLTDEDWRNRERWADYELAVNDLVERTSTHQAPWSLIEANDKRHARVEVLRTLCERLETALAGQPKPPK</sequence>
<dbReference type="PANTHER" id="PTHR34383">
    <property type="entry name" value="POLYPHOSPHATE:AMP PHOSPHOTRANSFERASE-RELATED"/>
    <property type="match status" value="1"/>
</dbReference>
<dbReference type="NCBIfam" id="TIGR03708">
    <property type="entry name" value="poly_P_AMP_trns"/>
    <property type="match status" value="1"/>
</dbReference>
<evidence type="ECO:0000313" key="4">
    <source>
        <dbReference type="Proteomes" id="UP000760480"/>
    </source>
</evidence>
<dbReference type="SUPFAM" id="SSF52540">
    <property type="entry name" value="P-loop containing nucleoside triphosphate hydrolases"/>
    <property type="match status" value="2"/>
</dbReference>
<comment type="caution">
    <text evidence="3">The sequence shown here is derived from an EMBL/GenBank/DDBJ whole genome shotgun (WGS) entry which is preliminary data.</text>
</comment>
<dbReference type="InterPro" id="IPR022488">
    <property type="entry name" value="PPK2-related"/>
</dbReference>
<keyword evidence="1" id="KW-0175">Coiled coil</keyword>
<proteinExistence type="predicted"/>
<dbReference type="EMBL" id="SPMZ01000024">
    <property type="protein sequence ID" value="NMQ19311.1"/>
    <property type="molecule type" value="Genomic_DNA"/>
</dbReference>
<gene>
    <name evidence="3" type="primary">pap</name>
    <name evidence="3" type="ORF">E4P82_08985</name>
</gene>
<dbReference type="RefSeq" id="WP_169248574.1">
    <property type="nucleotide sequence ID" value="NZ_SPMZ01000024.1"/>
</dbReference>
<dbReference type="Proteomes" id="UP000760480">
    <property type="component" value="Unassembled WGS sequence"/>
</dbReference>
<dbReference type="Pfam" id="PF03976">
    <property type="entry name" value="PPK2"/>
    <property type="match status" value="2"/>
</dbReference>
<evidence type="ECO:0000259" key="2">
    <source>
        <dbReference type="Pfam" id="PF03976"/>
    </source>
</evidence>
<feature type="domain" description="Polyphosphate kinase-2-related" evidence="2">
    <location>
        <begin position="12"/>
        <end position="232"/>
    </location>
</feature>
<evidence type="ECO:0000256" key="1">
    <source>
        <dbReference type="SAM" id="Coils"/>
    </source>
</evidence>
<dbReference type="Gene3D" id="3.40.50.300">
    <property type="entry name" value="P-loop containing nucleotide triphosphate hydrolases"/>
    <property type="match status" value="2"/>
</dbReference>
<dbReference type="PANTHER" id="PTHR34383:SF3">
    <property type="entry name" value="POLYPHOSPHATE:AMP PHOSPHOTRANSFERASE"/>
    <property type="match status" value="1"/>
</dbReference>
<reference evidence="3 4" key="1">
    <citation type="submission" date="2019-03" db="EMBL/GenBank/DDBJ databases">
        <title>Metabolic reconstructions from genomes of highly enriched 'Candidatus Accumulibacter' and 'Candidatus Competibacter' bioreactor populations.</title>
        <authorList>
            <person name="Annavajhala M.K."/>
            <person name="Welles L."/>
            <person name="Abbas B."/>
            <person name="Sorokin D."/>
            <person name="Park H."/>
            <person name="Van Loosdrecht M."/>
            <person name="Chandran K."/>
        </authorList>
    </citation>
    <scope>NUCLEOTIDE SEQUENCE [LARGE SCALE GENOMIC DNA]</scope>
    <source>
        <strain evidence="3 4">SBR_G</strain>
    </source>
</reference>
<name>A0ABX1TMY0_9GAMM</name>
<dbReference type="InterPro" id="IPR027417">
    <property type="entry name" value="P-loop_NTPase"/>
</dbReference>
<accession>A0ABX1TMY0</accession>
<dbReference type="InterPro" id="IPR022489">
    <property type="entry name" value="PolyP_AMP_Tfrase"/>
</dbReference>